<proteinExistence type="predicted"/>
<evidence type="ECO:0000256" key="6">
    <source>
        <dbReference type="ARBA" id="ARBA00022723"/>
    </source>
</evidence>
<dbReference type="PANTHER" id="PTHR43020:SF2">
    <property type="entry name" value="MITOCHONDRIAL TRNA METHYLTHIOTRANSFERASE CDK5RAP1"/>
    <property type="match status" value="1"/>
</dbReference>
<comment type="function">
    <text evidence="2">Catalyzes the methylthiolation of N6-(dimethylallyl)adenosine (i(6)A), leading to the formation of 2-methylthio-N6-(dimethylallyl)adenosine (ms(2)i(6)A) at position 37 in tRNAs that read codons beginning with uridine.</text>
</comment>
<sequence length="484" mass="55920">MSKVTKVKPDLIVNKPSLKNQGKRKINRIIERLDFKINPKLVLPEYKKYSAYVRTYGCQANIVDSEIINKILVHLGFKLTDDIDQANLVILNTCAIRENAEKKVYGEIGLLANNKNHIQPFVLGISGCMPQQENTVEKLLKNNYVNFAFGTHNIDELPQILFDVFHLNKKVISIHHERKHHFHQMPRLINQKHKAFVSIMDGCNHFCTYCIVPFTRGQQISRDKDDIISEIKDLINDGVKEITLIGQNVNDYGIDFVNVKYRFSDLLNDVAKLPIKRIRFSTSNPWNFDYKTIDVISQNVNIMPSIHLPIQSGDNEILKQMKRFMKIDDYINLVKYMRKQIKQLAITTDLIVGFPNESEKAFKNTLKLYKKIQYDNAYTFIFSPREGTPAAIMEDSVSNETKNKRLNILNKYVKRYAKKNNKKYHNKIVEVLVDGYSKTDKNMLTGYSPQLKVVNFKGKANPGDLVMVKIKSVNRFSLIGEQIS</sequence>
<evidence type="ECO:0000313" key="18">
    <source>
        <dbReference type="Proteomes" id="UP000030066"/>
    </source>
</evidence>
<dbReference type="SFLD" id="SFLDG01082">
    <property type="entry name" value="B12-binding_domain_containing"/>
    <property type="match status" value="1"/>
</dbReference>
<keyword evidence="18" id="KW-1185">Reference proteome</keyword>
<feature type="domain" description="MTTase N-terminal" evidence="15">
    <location>
        <begin position="49"/>
        <end position="166"/>
    </location>
</feature>
<keyword evidence="7" id="KW-0408">Iron</keyword>
<dbReference type="NCBIfam" id="TIGR01574">
    <property type="entry name" value="miaB-methiolase"/>
    <property type="match status" value="1"/>
</dbReference>
<evidence type="ECO:0000256" key="10">
    <source>
        <dbReference type="ARBA" id="ARBA00051425"/>
    </source>
</evidence>
<dbReference type="Pfam" id="PF01938">
    <property type="entry name" value="TRAM"/>
    <property type="match status" value="1"/>
</dbReference>
<evidence type="ECO:0000256" key="5">
    <source>
        <dbReference type="ARBA" id="ARBA00022691"/>
    </source>
</evidence>
<evidence type="ECO:0000256" key="11">
    <source>
        <dbReference type="ARBA" id="ARBA00068570"/>
    </source>
</evidence>
<keyword evidence="6" id="KW-0479">Metal-binding</keyword>
<evidence type="ECO:0000256" key="1">
    <source>
        <dbReference type="ARBA" id="ARBA00001966"/>
    </source>
</evidence>
<dbReference type="Pfam" id="PF00919">
    <property type="entry name" value="UPF0004"/>
    <property type="match status" value="1"/>
</dbReference>
<evidence type="ECO:0000256" key="9">
    <source>
        <dbReference type="ARBA" id="ARBA00033765"/>
    </source>
</evidence>
<evidence type="ECO:0000313" key="17">
    <source>
        <dbReference type="EMBL" id="AIV03719.1"/>
    </source>
</evidence>
<dbReference type="PANTHER" id="PTHR43020">
    <property type="entry name" value="CDK5 REGULATORY SUBUNIT-ASSOCIATED PROTEIN 1"/>
    <property type="match status" value="1"/>
</dbReference>
<dbReference type="InterPro" id="IPR007197">
    <property type="entry name" value="rSAM"/>
</dbReference>
<dbReference type="SUPFAM" id="SSF102114">
    <property type="entry name" value="Radical SAM enzymes"/>
    <property type="match status" value="1"/>
</dbReference>
<evidence type="ECO:0000256" key="12">
    <source>
        <dbReference type="ARBA" id="ARBA00080698"/>
    </source>
</evidence>
<evidence type="ECO:0000256" key="8">
    <source>
        <dbReference type="ARBA" id="ARBA00023014"/>
    </source>
</evidence>
<dbReference type="InterPro" id="IPR006638">
    <property type="entry name" value="Elp3/MiaA/NifB-like_rSAM"/>
</dbReference>
<reference evidence="17 18" key="1">
    <citation type="journal article" date="2014" name="PLoS ONE">
        <title>An emerging Mycoplasma associated with trichomoniasis, vaginal infection and disease.</title>
        <authorList>
            <consortium name="Vaginal Microbiome Consortium"/>
            <person name="Fettweis J.M."/>
            <person name="Serrano M.G."/>
            <person name="Huang B."/>
            <person name="Brooks J.P."/>
            <person name="Glascock A.L."/>
            <person name="Sheth N.U."/>
            <person name="Strauss J.F.III."/>
            <person name="Jefferson K.K."/>
            <person name="Buck G.A."/>
        </authorList>
    </citation>
    <scope>NUCLEOTIDE SEQUENCE [LARGE SCALE GENOMIC DNA]</scope>
    <source>
        <strain evidence="17 18">VCU_M1</strain>
    </source>
</reference>
<dbReference type="GO" id="GO:0035597">
    <property type="term" value="F:tRNA-2-methylthio-N(6)-dimethylallyladenosine(37) synthase activity"/>
    <property type="evidence" value="ECO:0007669"/>
    <property type="project" value="UniProtKB-EC"/>
</dbReference>
<evidence type="ECO:0000256" key="13">
    <source>
        <dbReference type="ARBA" id="ARBA00081141"/>
    </source>
</evidence>
<comment type="catalytic activity">
    <reaction evidence="10">
        <text>N(6)-dimethylallyladenosine(37) in tRNA + (sulfur carrier)-SH + AH2 + 2 S-adenosyl-L-methionine = 2-methylsulfanyl-N(6)-dimethylallyladenosine(37) in tRNA + (sulfur carrier)-H + 5'-deoxyadenosine + L-methionine + A + S-adenosyl-L-homocysteine + 2 H(+)</text>
        <dbReference type="Rhea" id="RHEA:37067"/>
        <dbReference type="Rhea" id="RHEA-COMP:10375"/>
        <dbReference type="Rhea" id="RHEA-COMP:10376"/>
        <dbReference type="Rhea" id="RHEA-COMP:14737"/>
        <dbReference type="Rhea" id="RHEA-COMP:14739"/>
        <dbReference type="ChEBI" id="CHEBI:13193"/>
        <dbReference type="ChEBI" id="CHEBI:15378"/>
        <dbReference type="ChEBI" id="CHEBI:17319"/>
        <dbReference type="ChEBI" id="CHEBI:17499"/>
        <dbReference type="ChEBI" id="CHEBI:29917"/>
        <dbReference type="ChEBI" id="CHEBI:57844"/>
        <dbReference type="ChEBI" id="CHEBI:57856"/>
        <dbReference type="ChEBI" id="CHEBI:59789"/>
        <dbReference type="ChEBI" id="CHEBI:64428"/>
        <dbReference type="ChEBI" id="CHEBI:74415"/>
        <dbReference type="ChEBI" id="CHEBI:74417"/>
        <dbReference type="EC" id="2.8.4.3"/>
    </reaction>
</comment>
<dbReference type="InterPro" id="IPR002792">
    <property type="entry name" value="TRAM_dom"/>
</dbReference>
<dbReference type="SFLD" id="SFLDS00029">
    <property type="entry name" value="Radical_SAM"/>
    <property type="match status" value="1"/>
</dbReference>
<dbReference type="InterPro" id="IPR006463">
    <property type="entry name" value="MiaB_methiolase"/>
</dbReference>
<keyword evidence="4" id="KW-0808">Transferase</keyword>
<keyword evidence="8" id="KW-0411">Iron-sulfur</keyword>
<name>A0A097ST03_9BACT</name>
<dbReference type="SMART" id="SM00729">
    <property type="entry name" value="Elp3"/>
    <property type="match status" value="1"/>
</dbReference>
<gene>
    <name evidence="17" type="ORF">MGM1_3470</name>
</gene>
<dbReference type="PROSITE" id="PS51449">
    <property type="entry name" value="MTTASE_N"/>
    <property type="match status" value="1"/>
</dbReference>
<evidence type="ECO:0000259" key="15">
    <source>
        <dbReference type="PROSITE" id="PS51449"/>
    </source>
</evidence>
<evidence type="ECO:0000256" key="2">
    <source>
        <dbReference type="ARBA" id="ARBA00003234"/>
    </source>
</evidence>
<protein>
    <recommendedName>
        <fullName evidence="11">tRNA-2-methylthio-N(6)-dimethylallyladenosine synthase</fullName>
        <ecNumber evidence="9">2.8.4.3</ecNumber>
    </recommendedName>
    <alternativeName>
        <fullName evidence="13">(Dimethylallyl)adenosine tRNA methylthiotransferase MiaB</fullName>
    </alternativeName>
    <alternativeName>
        <fullName evidence="12">tRNA-i(6)A37 methylthiotransferase</fullName>
    </alternativeName>
</protein>
<feature type="domain" description="Radical SAM core" evidence="16">
    <location>
        <begin position="189"/>
        <end position="419"/>
    </location>
</feature>
<dbReference type="SFLD" id="SFLDF00273">
    <property type="entry name" value="(dimethylallyl)adenosine_tRNA"/>
    <property type="match status" value="1"/>
</dbReference>
<dbReference type="SFLD" id="SFLDG01061">
    <property type="entry name" value="methylthiotransferase"/>
    <property type="match status" value="1"/>
</dbReference>
<dbReference type="EMBL" id="CP007711">
    <property type="protein sequence ID" value="AIV03719.1"/>
    <property type="molecule type" value="Genomic_DNA"/>
</dbReference>
<dbReference type="InterPro" id="IPR058240">
    <property type="entry name" value="rSAM_sf"/>
</dbReference>
<dbReference type="InterPro" id="IPR020612">
    <property type="entry name" value="Methylthiotransferase_CS"/>
</dbReference>
<dbReference type="EC" id="2.8.4.3" evidence="9"/>
<evidence type="ECO:0000256" key="7">
    <source>
        <dbReference type="ARBA" id="ARBA00023004"/>
    </source>
</evidence>
<organism evidence="17 18">
    <name type="scientific">Candidatus Malacoplasma girerdii</name>
    <dbReference type="NCBI Taxonomy" id="1318617"/>
    <lineage>
        <taxon>Bacteria</taxon>
        <taxon>Bacillati</taxon>
        <taxon>Mycoplasmatota</taxon>
        <taxon>Mycoplasmoidales</taxon>
        <taxon>Mycoplasmoidaceae</taxon>
        <taxon>Malacoplasma</taxon>
    </lineage>
</organism>
<dbReference type="Proteomes" id="UP000030066">
    <property type="component" value="Chromosome"/>
</dbReference>
<dbReference type="Gene3D" id="3.40.50.12160">
    <property type="entry name" value="Methylthiotransferase, N-terminal domain"/>
    <property type="match status" value="1"/>
</dbReference>
<evidence type="ECO:0000259" key="16">
    <source>
        <dbReference type="PROSITE" id="PS51918"/>
    </source>
</evidence>
<accession>A0A097ST03</accession>
<dbReference type="InterPro" id="IPR013848">
    <property type="entry name" value="Methylthiotransferase_N"/>
</dbReference>
<dbReference type="CDD" id="cd01335">
    <property type="entry name" value="Radical_SAM"/>
    <property type="match status" value="1"/>
</dbReference>
<dbReference type="HOGENOM" id="CLU_018697_2_0_14"/>
<evidence type="ECO:0000259" key="14">
    <source>
        <dbReference type="PROSITE" id="PS50926"/>
    </source>
</evidence>
<dbReference type="FunFam" id="3.40.50.12160:FF:000003">
    <property type="entry name" value="CDK5 regulatory subunit-associated protein 1"/>
    <property type="match status" value="1"/>
</dbReference>
<dbReference type="eggNOG" id="COG0621">
    <property type="taxonomic scope" value="Bacteria"/>
</dbReference>
<dbReference type="NCBIfam" id="TIGR00089">
    <property type="entry name" value="MiaB/RimO family radical SAM methylthiotransferase"/>
    <property type="match status" value="1"/>
</dbReference>
<dbReference type="Gene3D" id="3.80.30.20">
    <property type="entry name" value="tm_1862 like domain"/>
    <property type="match status" value="1"/>
</dbReference>
<dbReference type="PROSITE" id="PS01278">
    <property type="entry name" value="MTTASE_RADICAL"/>
    <property type="match status" value="1"/>
</dbReference>
<dbReference type="InterPro" id="IPR005839">
    <property type="entry name" value="Methylthiotransferase"/>
</dbReference>
<keyword evidence="3" id="KW-0004">4Fe-4S</keyword>
<dbReference type="FunFam" id="3.80.30.20:FF:000001">
    <property type="entry name" value="tRNA-2-methylthio-N(6)-dimethylallyladenosine synthase 2"/>
    <property type="match status" value="1"/>
</dbReference>
<dbReference type="KEGG" id="mgj:MGM1_3470"/>
<dbReference type="InterPro" id="IPR038135">
    <property type="entry name" value="Methylthiotransferase_N_sf"/>
</dbReference>
<dbReference type="STRING" id="1318617.MGM1_3470"/>
<keyword evidence="5" id="KW-0949">S-adenosyl-L-methionine</keyword>
<feature type="domain" description="TRAM" evidence="14">
    <location>
        <begin position="422"/>
        <end position="484"/>
    </location>
</feature>
<dbReference type="GO" id="GO:0051539">
    <property type="term" value="F:4 iron, 4 sulfur cluster binding"/>
    <property type="evidence" value="ECO:0007669"/>
    <property type="project" value="UniProtKB-KW"/>
</dbReference>
<evidence type="ECO:0000256" key="4">
    <source>
        <dbReference type="ARBA" id="ARBA00022679"/>
    </source>
</evidence>
<dbReference type="Pfam" id="PF04055">
    <property type="entry name" value="Radical_SAM"/>
    <property type="match status" value="1"/>
</dbReference>
<dbReference type="InterPro" id="IPR023404">
    <property type="entry name" value="rSAM_horseshoe"/>
</dbReference>
<dbReference type="GO" id="GO:0046872">
    <property type="term" value="F:metal ion binding"/>
    <property type="evidence" value="ECO:0007669"/>
    <property type="project" value="UniProtKB-KW"/>
</dbReference>
<dbReference type="GO" id="GO:0005829">
    <property type="term" value="C:cytosol"/>
    <property type="evidence" value="ECO:0007669"/>
    <property type="project" value="TreeGrafter"/>
</dbReference>
<evidence type="ECO:0000256" key="3">
    <source>
        <dbReference type="ARBA" id="ARBA00022485"/>
    </source>
</evidence>
<dbReference type="PROSITE" id="PS50926">
    <property type="entry name" value="TRAM"/>
    <property type="match status" value="1"/>
</dbReference>
<dbReference type="AlphaFoldDB" id="A0A097ST03"/>
<comment type="cofactor">
    <cofactor evidence="1">
        <name>[4Fe-4S] cluster</name>
        <dbReference type="ChEBI" id="CHEBI:49883"/>
    </cofactor>
</comment>
<dbReference type="PROSITE" id="PS51918">
    <property type="entry name" value="RADICAL_SAM"/>
    <property type="match status" value="1"/>
</dbReference>